<evidence type="ECO:0000313" key="12">
    <source>
        <dbReference type="EMBL" id="QEK12976.1"/>
    </source>
</evidence>
<dbReference type="SMART" id="SM00388">
    <property type="entry name" value="HisKA"/>
    <property type="match status" value="1"/>
</dbReference>
<dbReference type="SUPFAM" id="SSF55785">
    <property type="entry name" value="PYP-like sensor domain (PAS domain)"/>
    <property type="match status" value="1"/>
</dbReference>
<feature type="transmembrane region" description="Helical" evidence="9">
    <location>
        <begin position="16"/>
        <end position="35"/>
    </location>
</feature>
<dbReference type="InterPro" id="IPR005467">
    <property type="entry name" value="His_kinase_dom"/>
</dbReference>
<dbReference type="SUPFAM" id="SSF47384">
    <property type="entry name" value="Homodimeric domain of signal transducing histidine kinase"/>
    <property type="match status" value="1"/>
</dbReference>
<keyword evidence="13" id="KW-1185">Reference proteome</keyword>
<dbReference type="CDD" id="cd00082">
    <property type="entry name" value="HisKA"/>
    <property type="match status" value="1"/>
</dbReference>
<keyword evidence="8" id="KW-0902">Two-component regulatory system</keyword>
<evidence type="ECO:0000256" key="9">
    <source>
        <dbReference type="SAM" id="Phobius"/>
    </source>
</evidence>
<evidence type="ECO:0000256" key="2">
    <source>
        <dbReference type="ARBA" id="ARBA00012438"/>
    </source>
</evidence>
<dbReference type="InterPro" id="IPR003661">
    <property type="entry name" value="HisK_dim/P_dom"/>
</dbReference>
<evidence type="ECO:0000256" key="7">
    <source>
        <dbReference type="ARBA" id="ARBA00022840"/>
    </source>
</evidence>
<dbReference type="OrthoDB" id="9764522at2"/>
<dbReference type="InterPro" id="IPR004358">
    <property type="entry name" value="Sig_transdc_His_kin-like_C"/>
</dbReference>
<dbReference type="EMBL" id="CP042243">
    <property type="protein sequence ID" value="QEK12976.1"/>
    <property type="molecule type" value="Genomic_DNA"/>
</dbReference>
<dbReference type="Gene3D" id="3.30.450.20">
    <property type="entry name" value="PAS domain"/>
    <property type="match status" value="1"/>
</dbReference>
<keyword evidence="9" id="KW-1133">Transmembrane helix</keyword>
<evidence type="ECO:0000256" key="3">
    <source>
        <dbReference type="ARBA" id="ARBA00022553"/>
    </source>
</evidence>
<dbReference type="Pfam" id="PF00512">
    <property type="entry name" value="HisKA"/>
    <property type="match status" value="1"/>
</dbReference>
<dbReference type="InterPro" id="IPR036890">
    <property type="entry name" value="HATPase_C_sf"/>
</dbReference>
<dbReference type="SUPFAM" id="SSF55874">
    <property type="entry name" value="ATPase domain of HSP90 chaperone/DNA topoisomerase II/histidine kinase"/>
    <property type="match status" value="1"/>
</dbReference>
<reference evidence="12 13" key="1">
    <citation type="submission" date="2019-07" db="EMBL/GenBank/DDBJ databases">
        <title>Complete genome of Crassaminicella thermophila SY095.</title>
        <authorList>
            <person name="Li X."/>
        </authorList>
    </citation>
    <scope>NUCLEOTIDE SEQUENCE [LARGE SCALE GENOMIC DNA]</scope>
    <source>
        <strain evidence="12 13">SY095</strain>
    </source>
</reference>
<dbReference type="Pfam" id="PF02518">
    <property type="entry name" value="HATPase_c"/>
    <property type="match status" value="1"/>
</dbReference>
<dbReference type="GO" id="GO:0005524">
    <property type="term" value="F:ATP binding"/>
    <property type="evidence" value="ECO:0007669"/>
    <property type="project" value="UniProtKB-KW"/>
</dbReference>
<dbReference type="PANTHER" id="PTHR43065:SF10">
    <property type="entry name" value="PEROXIDE STRESS-ACTIVATED HISTIDINE KINASE MAK3"/>
    <property type="match status" value="1"/>
</dbReference>
<feature type="transmembrane region" description="Helical" evidence="9">
    <location>
        <begin position="94"/>
        <end position="111"/>
    </location>
</feature>
<evidence type="ECO:0000259" key="11">
    <source>
        <dbReference type="PROSITE" id="PS50113"/>
    </source>
</evidence>
<sequence length="476" mass="54658">MKEREMMRTEKKIQEILFISMSIIGITLLHYFTIASRWDIHDFYRRLYYIPIIVASFKFRLKGGVLSSLIISMLYTPHLLLYFGKINIEVLNQFLEIMMFIVIGTITGFLVESDFKKKKMLEIQIRKLTDLENYTQNILDSITNVFIAVDKNLMIQSMNKEGKKIFQLDGGIESRNLSSLFVEYDHVEKILNDVFKYNKKVLNMETQCISKDGKGVYVKLFAYPLRSTRDKVEGVVLVLEDISEIRKLESQVKRSEKLSAVGELALGIAHEIRNPLGIIKTISQTIHEDTDDEELEEGLEIIIHEIDRANSVIQSLLNFAKPNVYERKVQSIDGLLQDILLITKKYAQQNHVEMNYELQEDVKLFVDSEALKQAFVNIIFNAVQAMPKGGKLYISLFKEKNWVKISFEDTGIGIPQEKIEKIFEPFYTTKDTGTGLGLSITHRIIEEHKGYMGIDSVVGKGTKIDVYLPIAVEEGA</sequence>
<proteinExistence type="predicted"/>
<accession>A0A5C0SGX5</accession>
<dbReference type="PANTHER" id="PTHR43065">
    <property type="entry name" value="SENSOR HISTIDINE KINASE"/>
    <property type="match status" value="1"/>
</dbReference>
<evidence type="ECO:0000256" key="6">
    <source>
        <dbReference type="ARBA" id="ARBA00022777"/>
    </source>
</evidence>
<keyword evidence="9" id="KW-0472">Membrane</keyword>
<dbReference type="Pfam" id="PF13426">
    <property type="entry name" value="PAS_9"/>
    <property type="match status" value="1"/>
</dbReference>
<evidence type="ECO:0000256" key="8">
    <source>
        <dbReference type="ARBA" id="ARBA00023012"/>
    </source>
</evidence>
<keyword evidence="7" id="KW-0067">ATP-binding</keyword>
<dbReference type="EC" id="2.7.13.3" evidence="2"/>
<dbReference type="PROSITE" id="PS50113">
    <property type="entry name" value="PAC"/>
    <property type="match status" value="1"/>
</dbReference>
<keyword evidence="4" id="KW-0808">Transferase</keyword>
<dbReference type="InterPro" id="IPR003594">
    <property type="entry name" value="HATPase_dom"/>
</dbReference>
<comment type="catalytic activity">
    <reaction evidence="1">
        <text>ATP + protein L-histidine = ADP + protein N-phospho-L-histidine.</text>
        <dbReference type="EC" id="2.7.13.3"/>
    </reaction>
</comment>
<evidence type="ECO:0000256" key="4">
    <source>
        <dbReference type="ARBA" id="ARBA00022679"/>
    </source>
</evidence>
<keyword evidence="6" id="KW-0418">Kinase</keyword>
<protein>
    <recommendedName>
        <fullName evidence="2">histidine kinase</fullName>
        <ecNumber evidence="2">2.7.13.3</ecNumber>
    </recommendedName>
</protein>
<evidence type="ECO:0000313" key="13">
    <source>
        <dbReference type="Proteomes" id="UP000324646"/>
    </source>
</evidence>
<dbReference type="PRINTS" id="PR00344">
    <property type="entry name" value="BCTRLSENSOR"/>
</dbReference>
<evidence type="ECO:0000256" key="1">
    <source>
        <dbReference type="ARBA" id="ARBA00000085"/>
    </source>
</evidence>
<keyword evidence="9" id="KW-0812">Transmembrane</keyword>
<dbReference type="SMART" id="SM00086">
    <property type="entry name" value="PAC"/>
    <property type="match status" value="1"/>
</dbReference>
<dbReference type="AlphaFoldDB" id="A0A5C0SGX5"/>
<feature type="domain" description="PAC" evidence="11">
    <location>
        <begin position="202"/>
        <end position="254"/>
    </location>
</feature>
<dbReference type="InterPro" id="IPR036097">
    <property type="entry name" value="HisK_dim/P_sf"/>
</dbReference>
<dbReference type="GO" id="GO:0000155">
    <property type="term" value="F:phosphorelay sensor kinase activity"/>
    <property type="evidence" value="ECO:0007669"/>
    <property type="project" value="InterPro"/>
</dbReference>
<dbReference type="KEGG" id="crs:FQB35_11950"/>
<dbReference type="Proteomes" id="UP000324646">
    <property type="component" value="Chromosome"/>
</dbReference>
<evidence type="ECO:0000259" key="10">
    <source>
        <dbReference type="PROSITE" id="PS50109"/>
    </source>
</evidence>
<dbReference type="PROSITE" id="PS50109">
    <property type="entry name" value="HIS_KIN"/>
    <property type="match status" value="1"/>
</dbReference>
<dbReference type="InterPro" id="IPR001610">
    <property type="entry name" value="PAC"/>
</dbReference>
<name>A0A5C0SGX5_CRATE</name>
<dbReference type="NCBIfam" id="TIGR00229">
    <property type="entry name" value="sensory_box"/>
    <property type="match status" value="1"/>
</dbReference>
<dbReference type="SMART" id="SM00387">
    <property type="entry name" value="HATPase_c"/>
    <property type="match status" value="1"/>
</dbReference>
<dbReference type="InterPro" id="IPR000014">
    <property type="entry name" value="PAS"/>
</dbReference>
<dbReference type="InterPro" id="IPR000700">
    <property type="entry name" value="PAS-assoc_C"/>
</dbReference>
<dbReference type="Gene3D" id="1.10.287.130">
    <property type="match status" value="1"/>
</dbReference>
<gene>
    <name evidence="12" type="ORF">FQB35_11950</name>
</gene>
<dbReference type="InterPro" id="IPR035965">
    <property type="entry name" value="PAS-like_dom_sf"/>
</dbReference>
<feature type="domain" description="Histidine kinase" evidence="10">
    <location>
        <begin position="267"/>
        <end position="472"/>
    </location>
</feature>
<keyword evidence="3" id="KW-0597">Phosphoprotein</keyword>
<keyword evidence="5" id="KW-0547">Nucleotide-binding</keyword>
<evidence type="ECO:0000256" key="5">
    <source>
        <dbReference type="ARBA" id="ARBA00022741"/>
    </source>
</evidence>
<dbReference type="Gene3D" id="3.30.565.10">
    <property type="entry name" value="Histidine kinase-like ATPase, C-terminal domain"/>
    <property type="match status" value="1"/>
</dbReference>
<organism evidence="12 13">
    <name type="scientific">Crassaminicella thermophila</name>
    <dbReference type="NCBI Taxonomy" id="2599308"/>
    <lineage>
        <taxon>Bacteria</taxon>
        <taxon>Bacillati</taxon>
        <taxon>Bacillota</taxon>
        <taxon>Clostridia</taxon>
        <taxon>Eubacteriales</taxon>
        <taxon>Clostridiaceae</taxon>
        <taxon>Crassaminicella</taxon>
    </lineage>
</organism>